<dbReference type="EMBL" id="FOHG01000005">
    <property type="protein sequence ID" value="SES76010.1"/>
    <property type="molecule type" value="Genomic_DNA"/>
</dbReference>
<evidence type="ECO:0000313" key="1">
    <source>
        <dbReference type="EMBL" id="SES76010.1"/>
    </source>
</evidence>
<evidence type="ECO:0000313" key="2">
    <source>
        <dbReference type="Proteomes" id="UP000198612"/>
    </source>
</evidence>
<accession>A0A1H9Z3R6</accession>
<name>A0A1H9Z3R6_9FIRM</name>
<gene>
    <name evidence="1" type="ORF">SAMN04515652_10547</name>
</gene>
<sequence length="163" mass="18501">IDELEVATPNYDGKAMPHLSGFPPQGGYNFDEDHDQEIEGKTPATDEYFLSEIDGWKTKRERGENYVMSALGTWADQMDTYEELFVGMTVDEVEEWFANYTDQNGRPIKADSEAYSELNDDEQEMLADVTSGATMSLSDAHGYFIEAIRASYENRIDLNLNIK</sequence>
<evidence type="ECO:0008006" key="3">
    <source>
        <dbReference type="Google" id="ProtNLM"/>
    </source>
</evidence>
<reference evidence="1 2" key="1">
    <citation type="submission" date="2016-10" db="EMBL/GenBank/DDBJ databases">
        <authorList>
            <person name="Varghese N."/>
            <person name="Submissions S."/>
        </authorList>
    </citation>
    <scope>NUCLEOTIDE SEQUENCE [LARGE SCALE GENOMIC DNA]</scope>
    <source>
        <strain evidence="1 2">WG5</strain>
    </source>
</reference>
<dbReference type="Proteomes" id="UP000198612">
    <property type="component" value="Unassembled WGS sequence"/>
</dbReference>
<protein>
    <recommendedName>
        <fullName evidence="3">FMN-binding domain-containing protein</fullName>
    </recommendedName>
</protein>
<dbReference type="RefSeq" id="WP_177176466.1">
    <property type="nucleotide sequence ID" value="NZ_FOHG01000005.1"/>
</dbReference>
<feature type="non-terminal residue" evidence="1">
    <location>
        <position position="1"/>
    </location>
</feature>
<organism evidence="1 2">
    <name type="scientific">Halanaerobium congolense</name>
    <dbReference type="NCBI Taxonomy" id="54121"/>
    <lineage>
        <taxon>Bacteria</taxon>
        <taxon>Bacillati</taxon>
        <taxon>Bacillota</taxon>
        <taxon>Clostridia</taxon>
        <taxon>Halanaerobiales</taxon>
        <taxon>Halanaerobiaceae</taxon>
        <taxon>Halanaerobium</taxon>
    </lineage>
</organism>
<proteinExistence type="predicted"/>
<dbReference type="AlphaFoldDB" id="A0A1H9Z3R6"/>